<dbReference type="EMBL" id="QOUX01000032">
    <property type="protein sequence ID" value="RXJ01786.1"/>
    <property type="molecule type" value="Genomic_DNA"/>
</dbReference>
<organism evidence="1 2">
    <name type="scientific">Anaerobacillus alkaliphilus</name>
    <dbReference type="NCBI Taxonomy" id="1548597"/>
    <lineage>
        <taxon>Bacteria</taxon>
        <taxon>Bacillati</taxon>
        <taxon>Bacillota</taxon>
        <taxon>Bacilli</taxon>
        <taxon>Bacillales</taxon>
        <taxon>Bacillaceae</taxon>
        <taxon>Anaerobacillus</taxon>
    </lineage>
</organism>
<dbReference type="AlphaFoldDB" id="A0A4Q0VTA4"/>
<sequence length="61" mass="7054">MKDQENEIVYDGTLELDRSFVKEFNGIDATVQQGIQEAWNSGINDKTLEKRAEDMKDRMDS</sequence>
<evidence type="ECO:0000313" key="2">
    <source>
        <dbReference type="Proteomes" id="UP000290649"/>
    </source>
</evidence>
<reference evidence="1 2" key="1">
    <citation type="journal article" date="2019" name="Int. J. Syst. Evol. Microbiol.">
        <title>Anaerobacillus alkaliphilus sp. nov., a novel alkaliphilic and moderately halophilic bacterium.</title>
        <authorList>
            <person name="Borsodi A.K."/>
            <person name="Aszalos J.M."/>
            <person name="Bihari P."/>
            <person name="Nagy I."/>
            <person name="Schumann P."/>
            <person name="Sproer C."/>
            <person name="Kovacs A.L."/>
            <person name="Boka K."/>
            <person name="Dobosy P."/>
            <person name="Ovari M."/>
            <person name="Szili-Kovacs T."/>
            <person name="Toth E."/>
        </authorList>
    </citation>
    <scope>NUCLEOTIDE SEQUENCE [LARGE SCALE GENOMIC DNA]</scope>
    <source>
        <strain evidence="1 2">B16-10</strain>
    </source>
</reference>
<dbReference type="RefSeq" id="WP_129078085.1">
    <property type="nucleotide sequence ID" value="NZ_QOUX01000032.1"/>
</dbReference>
<accession>A0A4Q0VTA4</accession>
<keyword evidence="2" id="KW-1185">Reference proteome</keyword>
<gene>
    <name evidence="1" type="ORF">DS745_09940</name>
</gene>
<evidence type="ECO:0000313" key="1">
    <source>
        <dbReference type="EMBL" id="RXJ01786.1"/>
    </source>
</evidence>
<name>A0A4Q0VTA4_9BACI</name>
<comment type="caution">
    <text evidence="1">The sequence shown here is derived from an EMBL/GenBank/DDBJ whole genome shotgun (WGS) entry which is preliminary data.</text>
</comment>
<protein>
    <submittedName>
        <fullName evidence="1">Uncharacterized protein</fullName>
    </submittedName>
</protein>
<dbReference type="Proteomes" id="UP000290649">
    <property type="component" value="Unassembled WGS sequence"/>
</dbReference>
<proteinExistence type="predicted"/>
<dbReference type="OrthoDB" id="2972644at2"/>